<dbReference type="SUPFAM" id="SSF54736">
    <property type="entry name" value="ClpS-like"/>
    <property type="match status" value="1"/>
</dbReference>
<dbReference type="GO" id="GO:0006412">
    <property type="term" value="P:translation"/>
    <property type="evidence" value="ECO:0007669"/>
    <property type="project" value="UniProtKB-UniRule"/>
</dbReference>
<gene>
    <name evidence="4" type="primary">rplL</name>
    <name evidence="7" type="ORF">A2397_01835</name>
</gene>
<evidence type="ECO:0000256" key="2">
    <source>
        <dbReference type="ARBA" id="ARBA00022980"/>
    </source>
</evidence>
<dbReference type="InterPro" id="IPR036235">
    <property type="entry name" value="Ribosomal_bL12_oligo_N_sf"/>
</dbReference>
<organism evidence="7 8">
    <name type="scientific">Candidatus Amesbacteria bacterium RIFOXYB1_FULL_44_23</name>
    <dbReference type="NCBI Taxonomy" id="1797263"/>
    <lineage>
        <taxon>Bacteria</taxon>
        <taxon>Candidatus Amesiibacteriota</taxon>
    </lineage>
</organism>
<evidence type="ECO:0000313" key="7">
    <source>
        <dbReference type="EMBL" id="OGD09409.1"/>
    </source>
</evidence>
<dbReference type="CDD" id="cd00387">
    <property type="entry name" value="Ribosomal_L7_L12"/>
    <property type="match status" value="1"/>
</dbReference>
<dbReference type="GO" id="GO:0022625">
    <property type="term" value="C:cytosolic large ribosomal subunit"/>
    <property type="evidence" value="ECO:0007669"/>
    <property type="project" value="TreeGrafter"/>
</dbReference>
<evidence type="ECO:0000256" key="1">
    <source>
        <dbReference type="ARBA" id="ARBA00007197"/>
    </source>
</evidence>
<dbReference type="SUPFAM" id="SSF48300">
    <property type="entry name" value="Ribosomal protein L7/12, oligomerisation (N-terminal) domain"/>
    <property type="match status" value="1"/>
</dbReference>
<dbReference type="InterPro" id="IPR008932">
    <property type="entry name" value="Ribosomal_bL12_oligo"/>
</dbReference>
<dbReference type="GO" id="GO:0003735">
    <property type="term" value="F:structural constituent of ribosome"/>
    <property type="evidence" value="ECO:0007669"/>
    <property type="project" value="InterPro"/>
</dbReference>
<evidence type="ECO:0000259" key="5">
    <source>
        <dbReference type="Pfam" id="PF00542"/>
    </source>
</evidence>
<dbReference type="GO" id="GO:0003729">
    <property type="term" value="F:mRNA binding"/>
    <property type="evidence" value="ECO:0007669"/>
    <property type="project" value="TreeGrafter"/>
</dbReference>
<dbReference type="FunFam" id="3.30.1390.10:FF:000001">
    <property type="entry name" value="50S ribosomal protein L7/L12"/>
    <property type="match status" value="1"/>
</dbReference>
<comment type="similarity">
    <text evidence="1 4">Belongs to the bacterial ribosomal protein bL12 family.</text>
</comment>
<dbReference type="PANTHER" id="PTHR45987:SF4">
    <property type="entry name" value="LARGE RIBOSOMAL SUBUNIT PROTEIN BL12M"/>
    <property type="match status" value="1"/>
</dbReference>
<dbReference type="InterPro" id="IPR000206">
    <property type="entry name" value="Ribosomal_bL12"/>
</dbReference>
<comment type="function">
    <text evidence="4">Forms part of the ribosomal stalk which helps the ribosome interact with GTP-bound translation factors. Is thus essential for accurate translation.</text>
</comment>
<comment type="caution">
    <text evidence="7">The sequence shown here is derived from an EMBL/GenBank/DDBJ whole genome shotgun (WGS) entry which is preliminary data.</text>
</comment>
<comment type="subunit">
    <text evidence="4">Homodimer. Part of the ribosomal stalk of the 50S ribosomal subunit. Forms a multimeric L10(L12)X complex, where L10 forms an elongated spine to which 2 to 4 L12 dimers bind in a sequential fashion. Binds GTP-bound translation factors.</text>
</comment>
<keyword evidence="2 4" id="KW-0689">Ribosomal protein</keyword>
<dbReference type="Gene3D" id="3.30.1390.10">
    <property type="match status" value="1"/>
</dbReference>
<evidence type="ECO:0000259" key="6">
    <source>
        <dbReference type="Pfam" id="PF16320"/>
    </source>
</evidence>
<dbReference type="Pfam" id="PF16320">
    <property type="entry name" value="Ribosomal_L12_N"/>
    <property type="match status" value="1"/>
</dbReference>
<dbReference type="EMBL" id="MEXR01000032">
    <property type="protein sequence ID" value="OGD09409.1"/>
    <property type="molecule type" value="Genomic_DNA"/>
</dbReference>
<evidence type="ECO:0000313" key="8">
    <source>
        <dbReference type="Proteomes" id="UP000176424"/>
    </source>
</evidence>
<feature type="domain" description="Large ribosomal subunit protein bL12 oligomerization" evidence="6">
    <location>
        <begin position="5"/>
        <end position="50"/>
    </location>
</feature>
<dbReference type="HAMAP" id="MF_00368">
    <property type="entry name" value="Ribosomal_bL12"/>
    <property type="match status" value="1"/>
</dbReference>
<dbReference type="InterPro" id="IPR014719">
    <property type="entry name" value="Ribosomal_bL12_C/ClpS-like"/>
</dbReference>
<accession>A0A1F4ZSK8</accession>
<evidence type="ECO:0000256" key="3">
    <source>
        <dbReference type="ARBA" id="ARBA00023274"/>
    </source>
</evidence>
<dbReference type="Proteomes" id="UP000176424">
    <property type="component" value="Unassembled WGS sequence"/>
</dbReference>
<dbReference type="Gene3D" id="1.20.5.710">
    <property type="entry name" value="Single helix bin"/>
    <property type="match status" value="1"/>
</dbReference>
<dbReference type="STRING" id="1797263.A2397_01835"/>
<reference evidence="7 8" key="1">
    <citation type="journal article" date="2016" name="Nat. Commun.">
        <title>Thousands of microbial genomes shed light on interconnected biogeochemical processes in an aquifer system.</title>
        <authorList>
            <person name="Anantharaman K."/>
            <person name="Brown C.T."/>
            <person name="Hug L.A."/>
            <person name="Sharon I."/>
            <person name="Castelle C.J."/>
            <person name="Probst A.J."/>
            <person name="Thomas B.C."/>
            <person name="Singh A."/>
            <person name="Wilkins M.J."/>
            <person name="Karaoz U."/>
            <person name="Brodie E.L."/>
            <person name="Williams K.H."/>
            <person name="Hubbard S.S."/>
            <person name="Banfield J.F."/>
        </authorList>
    </citation>
    <scope>NUCLEOTIDE SEQUENCE [LARGE SCALE GENOMIC DNA]</scope>
</reference>
<protein>
    <recommendedName>
        <fullName evidence="4">Large ribosomal subunit protein bL12</fullName>
    </recommendedName>
</protein>
<dbReference type="NCBIfam" id="TIGR00855">
    <property type="entry name" value="L12"/>
    <property type="match status" value="1"/>
</dbReference>
<evidence type="ECO:0000256" key="4">
    <source>
        <dbReference type="HAMAP-Rule" id="MF_00368"/>
    </source>
</evidence>
<sequence length="130" mass="13076">MSANTTKLIEEIEKLSVLELSELVKALEEKFGVTAAAPVAAVAAAAAGAAPAAGEPAEEQSSFTVVLKDGGATKIAVIKALREINPNLGLKEAKDLSEKPGAIVAENVNKAAAAEAQAKLTAAGATVELK</sequence>
<dbReference type="PANTHER" id="PTHR45987">
    <property type="entry name" value="39S RIBOSOMAL PROTEIN L12"/>
    <property type="match status" value="1"/>
</dbReference>
<proteinExistence type="inferred from homology"/>
<keyword evidence="3 4" id="KW-0687">Ribonucleoprotein</keyword>
<dbReference type="Pfam" id="PF00542">
    <property type="entry name" value="Ribosomal_L12"/>
    <property type="match status" value="1"/>
</dbReference>
<dbReference type="AlphaFoldDB" id="A0A1F4ZSK8"/>
<name>A0A1F4ZSK8_9BACT</name>
<feature type="domain" description="Large ribosomal subunit protein bL12 C-terminal" evidence="5">
    <location>
        <begin position="63"/>
        <end position="130"/>
    </location>
</feature>
<dbReference type="InterPro" id="IPR013823">
    <property type="entry name" value="Ribosomal_bL12_C"/>
</dbReference>